<dbReference type="HOGENOM" id="CLU_1569679_0_0_0"/>
<protein>
    <submittedName>
        <fullName evidence="3">Uncharacterized protein</fullName>
    </submittedName>
</protein>
<dbReference type="EMBL" id="CP000473">
    <property type="protein sequence ID" value="ABJ81489.1"/>
    <property type="molecule type" value="Genomic_DNA"/>
</dbReference>
<proteinExistence type="predicted"/>
<evidence type="ECO:0000313" key="3">
    <source>
        <dbReference type="EMBL" id="ABJ81489.1"/>
    </source>
</evidence>
<organism evidence="3">
    <name type="scientific">Solibacter usitatus (strain Ellin6076)</name>
    <dbReference type="NCBI Taxonomy" id="234267"/>
    <lineage>
        <taxon>Bacteria</taxon>
        <taxon>Pseudomonadati</taxon>
        <taxon>Acidobacteriota</taxon>
        <taxon>Terriglobia</taxon>
        <taxon>Bryobacterales</taxon>
        <taxon>Solibacteraceae</taxon>
        <taxon>Candidatus Solibacter</taxon>
    </lineage>
</organism>
<reference evidence="3" key="1">
    <citation type="submission" date="2006-10" db="EMBL/GenBank/DDBJ databases">
        <title>Complete sequence of Solibacter usitatus Ellin6076.</title>
        <authorList>
            <consortium name="US DOE Joint Genome Institute"/>
            <person name="Copeland A."/>
            <person name="Lucas S."/>
            <person name="Lapidus A."/>
            <person name="Barry K."/>
            <person name="Detter J.C."/>
            <person name="Glavina del Rio T."/>
            <person name="Hammon N."/>
            <person name="Israni S."/>
            <person name="Dalin E."/>
            <person name="Tice H."/>
            <person name="Pitluck S."/>
            <person name="Thompson L.S."/>
            <person name="Brettin T."/>
            <person name="Bruce D."/>
            <person name="Han C."/>
            <person name="Tapia R."/>
            <person name="Gilna P."/>
            <person name="Schmutz J."/>
            <person name="Larimer F."/>
            <person name="Land M."/>
            <person name="Hauser L."/>
            <person name="Kyrpides N."/>
            <person name="Mikhailova N."/>
            <person name="Janssen P.H."/>
            <person name="Kuske C.R."/>
            <person name="Richardson P."/>
        </authorList>
    </citation>
    <scope>NUCLEOTIDE SEQUENCE</scope>
    <source>
        <strain evidence="3">Ellin6076</strain>
    </source>
</reference>
<sequence length="170" mass="17711" precursor="true">MKIIKAGLAALLVPGLVCLSMAEDRPAVEKSAEPGPLVHATPKVTSRDAASSGNSEVFENLVIAAGKTITLNSALDYSASDSVAVSVLCIICSTAATSLGNSGLVLQARWTVADAGDYVTTENRPATTFPYSDAGGAVFNVFGPQFRLVLQNKGTQTIALQQVTIFHRSK</sequence>
<gene>
    <name evidence="3" type="ordered locus">Acid_0479</name>
</gene>
<dbReference type="OrthoDB" id="9880725at2"/>
<dbReference type="STRING" id="234267.Acid_0479"/>
<evidence type="ECO:0000256" key="1">
    <source>
        <dbReference type="SAM" id="MobiDB-lite"/>
    </source>
</evidence>
<dbReference type="KEGG" id="sus:Acid_0479"/>
<feature type="signal peptide" evidence="2">
    <location>
        <begin position="1"/>
        <end position="22"/>
    </location>
</feature>
<dbReference type="InParanoid" id="Q02BS7"/>
<evidence type="ECO:0000256" key="2">
    <source>
        <dbReference type="SAM" id="SignalP"/>
    </source>
</evidence>
<dbReference type="AlphaFoldDB" id="Q02BS7"/>
<accession>Q02BS7</accession>
<name>Q02BS7_SOLUE</name>
<keyword evidence="2" id="KW-0732">Signal</keyword>
<feature type="chain" id="PRO_5004164001" evidence="2">
    <location>
        <begin position="23"/>
        <end position="170"/>
    </location>
</feature>
<feature type="region of interest" description="Disordered" evidence="1">
    <location>
        <begin position="30"/>
        <end position="51"/>
    </location>
</feature>